<evidence type="ECO:0000256" key="7">
    <source>
        <dbReference type="ARBA" id="ARBA00023136"/>
    </source>
</evidence>
<accession>A0A449BFH4</accession>
<evidence type="ECO:0000256" key="4">
    <source>
        <dbReference type="ARBA" id="ARBA00022741"/>
    </source>
</evidence>
<evidence type="ECO:0000259" key="9">
    <source>
        <dbReference type="PROSITE" id="PS50893"/>
    </source>
</evidence>
<dbReference type="InterPro" id="IPR011527">
    <property type="entry name" value="ABC1_TM_dom"/>
</dbReference>
<evidence type="ECO:0000256" key="5">
    <source>
        <dbReference type="ARBA" id="ARBA00022840"/>
    </source>
</evidence>
<dbReference type="InterPro" id="IPR039421">
    <property type="entry name" value="Type_1_exporter"/>
</dbReference>
<dbReference type="EC" id="3.6.3.-" evidence="11"/>
<keyword evidence="7 8" id="KW-0472">Membrane</keyword>
<dbReference type="SUPFAM" id="SSF52540">
    <property type="entry name" value="P-loop containing nucleoside triphosphate hydrolases"/>
    <property type="match status" value="1"/>
</dbReference>
<organism evidence="11 12">
    <name type="scientific">Haploplasma axanthum</name>
    <name type="common">Acholeplasma axanthum</name>
    <dbReference type="NCBI Taxonomy" id="29552"/>
    <lineage>
        <taxon>Bacteria</taxon>
        <taxon>Bacillati</taxon>
        <taxon>Mycoplasmatota</taxon>
        <taxon>Mollicutes</taxon>
        <taxon>Acholeplasmatales</taxon>
        <taxon>Acholeplasmataceae</taxon>
        <taxon>Haploplasma</taxon>
    </lineage>
</organism>
<dbReference type="Gene3D" id="1.20.1560.10">
    <property type="entry name" value="ABC transporter type 1, transmembrane domain"/>
    <property type="match status" value="1"/>
</dbReference>
<evidence type="ECO:0000256" key="3">
    <source>
        <dbReference type="ARBA" id="ARBA00022692"/>
    </source>
</evidence>
<feature type="domain" description="ABC transporter" evidence="9">
    <location>
        <begin position="329"/>
        <end position="555"/>
    </location>
</feature>
<dbReference type="OrthoDB" id="9762778at2"/>
<evidence type="ECO:0000256" key="8">
    <source>
        <dbReference type="SAM" id="Phobius"/>
    </source>
</evidence>
<keyword evidence="12" id="KW-1185">Reference proteome</keyword>
<dbReference type="PANTHER" id="PTHR43394:SF1">
    <property type="entry name" value="ATP-BINDING CASSETTE SUB-FAMILY B MEMBER 10, MITOCHONDRIAL"/>
    <property type="match status" value="1"/>
</dbReference>
<dbReference type="KEGG" id="aaxa:NCTC10138_01591"/>
<feature type="transmembrane region" description="Helical" evidence="8">
    <location>
        <begin position="53"/>
        <end position="73"/>
    </location>
</feature>
<name>A0A449BFH4_HAPAX</name>
<keyword evidence="6 8" id="KW-1133">Transmembrane helix</keyword>
<dbReference type="InterPro" id="IPR027417">
    <property type="entry name" value="P-loop_NTPase"/>
</dbReference>
<gene>
    <name evidence="11" type="primary">mldB1_19</name>
    <name evidence="11" type="ORF">NCTC10138_01591</name>
</gene>
<dbReference type="Gene3D" id="3.40.50.300">
    <property type="entry name" value="P-loop containing nucleotide triphosphate hydrolases"/>
    <property type="match status" value="1"/>
</dbReference>
<evidence type="ECO:0000313" key="11">
    <source>
        <dbReference type="EMBL" id="VEU81194.1"/>
    </source>
</evidence>
<dbReference type="PROSITE" id="PS00211">
    <property type="entry name" value="ABC_TRANSPORTER_1"/>
    <property type="match status" value="1"/>
</dbReference>
<reference evidence="11 12" key="1">
    <citation type="submission" date="2019-01" db="EMBL/GenBank/DDBJ databases">
        <authorList>
            <consortium name="Pathogen Informatics"/>
        </authorList>
    </citation>
    <scope>NUCLEOTIDE SEQUENCE [LARGE SCALE GENOMIC DNA]</scope>
    <source>
        <strain evidence="11 12">NCTC10138</strain>
    </source>
</reference>
<feature type="domain" description="ABC transmembrane type-1" evidence="10">
    <location>
        <begin position="20"/>
        <end position="298"/>
    </location>
</feature>
<proteinExistence type="inferred from homology"/>
<dbReference type="GO" id="GO:0016887">
    <property type="term" value="F:ATP hydrolysis activity"/>
    <property type="evidence" value="ECO:0007669"/>
    <property type="project" value="InterPro"/>
</dbReference>
<keyword evidence="11" id="KW-0378">Hydrolase</keyword>
<dbReference type="InterPro" id="IPR003593">
    <property type="entry name" value="AAA+_ATPase"/>
</dbReference>
<feature type="transmembrane region" description="Helical" evidence="8">
    <location>
        <begin position="240"/>
        <end position="261"/>
    </location>
</feature>
<dbReference type="SMART" id="SM00382">
    <property type="entry name" value="AAA"/>
    <property type="match status" value="1"/>
</dbReference>
<evidence type="ECO:0000313" key="12">
    <source>
        <dbReference type="Proteomes" id="UP000289841"/>
    </source>
</evidence>
<dbReference type="SUPFAM" id="SSF90123">
    <property type="entry name" value="ABC transporter transmembrane region"/>
    <property type="match status" value="1"/>
</dbReference>
<dbReference type="Proteomes" id="UP000289841">
    <property type="component" value="Chromosome"/>
</dbReference>
<dbReference type="InterPro" id="IPR003439">
    <property type="entry name" value="ABC_transporter-like_ATP-bd"/>
</dbReference>
<dbReference type="EMBL" id="LR215048">
    <property type="protein sequence ID" value="VEU81194.1"/>
    <property type="molecule type" value="Genomic_DNA"/>
</dbReference>
<dbReference type="AlphaFoldDB" id="A0A449BFH4"/>
<feature type="transmembrane region" description="Helical" evidence="8">
    <location>
        <begin position="273"/>
        <end position="295"/>
    </location>
</feature>
<dbReference type="InterPro" id="IPR017871">
    <property type="entry name" value="ABC_transporter-like_CS"/>
</dbReference>
<dbReference type="RefSeq" id="WP_026390218.1">
    <property type="nucleotide sequence ID" value="NZ_LR215048.1"/>
</dbReference>
<keyword evidence="4" id="KW-0547">Nucleotide-binding</keyword>
<dbReference type="GO" id="GO:0005524">
    <property type="term" value="F:ATP binding"/>
    <property type="evidence" value="ECO:0007669"/>
    <property type="project" value="UniProtKB-KW"/>
</dbReference>
<dbReference type="PANTHER" id="PTHR43394">
    <property type="entry name" value="ATP-DEPENDENT PERMEASE MDL1, MITOCHONDRIAL"/>
    <property type="match status" value="1"/>
</dbReference>
<feature type="transmembrane region" description="Helical" evidence="8">
    <location>
        <begin position="21"/>
        <end position="41"/>
    </location>
</feature>
<keyword evidence="3 8" id="KW-0812">Transmembrane</keyword>
<dbReference type="InterPro" id="IPR036640">
    <property type="entry name" value="ABC1_TM_sf"/>
</dbReference>
<evidence type="ECO:0000256" key="2">
    <source>
        <dbReference type="ARBA" id="ARBA00005417"/>
    </source>
</evidence>
<dbReference type="Pfam" id="PF00664">
    <property type="entry name" value="ABC_membrane"/>
    <property type="match status" value="1"/>
</dbReference>
<dbReference type="STRING" id="1278311.GCA_000428705_00566"/>
<keyword evidence="5" id="KW-0067">ATP-binding</keyword>
<evidence type="ECO:0000259" key="10">
    <source>
        <dbReference type="PROSITE" id="PS50929"/>
    </source>
</evidence>
<dbReference type="Pfam" id="PF00005">
    <property type="entry name" value="ABC_tran"/>
    <property type="match status" value="1"/>
</dbReference>
<dbReference type="GO" id="GO:0015421">
    <property type="term" value="F:ABC-type oligopeptide transporter activity"/>
    <property type="evidence" value="ECO:0007669"/>
    <property type="project" value="TreeGrafter"/>
</dbReference>
<comment type="subcellular location">
    <subcellularLocation>
        <location evidence="1">Cell membrane</location>
        <topology evidence="1">Multi-pass membrane protein</topology>
    </subcellularLocation>
</comment>
<dbReference type="GO" id="GO:0005886">
    <property type="term" value="C:plasma membrane"/>
    <property type="evidence" value="ECO:0007669"/>
    <property type="project" value="UniProtKB-SubCell"/>
</dbReference>
<dbReference type="PROSITE" id="PS50893">
    <property type="entry name" value="ABC_TRANSPORTER_2"/>
    <property type="match status" value="1"/>
</dbReference>
<protein>
    <submittedName>
        <fullName evidence="11">ABC-type multidrug/protein/lipid transport system ATPase component</fullName>
        <ecNumber evidence="11">3.6.3.-</ecNumber>
    </submittedName>
</protein>
<evidence type="ECO:0000256" key="6">
    <source>
        <dbReference type="ARBA" id="ARBA00022989"/>
    </source>
</evidence>
<sequence>MKKRLLNELKNKKVFVYINTILQILDMILLIIIIGFFAYILNKTLVEKTNIKTYLYLFIICLIVIKAINIYIIQRLTNYISKLFVINLRTSIYQKLTKISEKDYEVLSSTNFLILYNDGVMKLANFVSKSISLNNANISNIFIFVLTVGIINYKLGLVVLLGAILIPIGMNVVRKAAQKIVADKWKSYVNLSENFMDNLNGLQTLKIYQSDEYKNNEMNLLAEDFRVKTMKSLAIRLHSITIMEIVTYVGMGLSIIFAIIFNLNNEINSLETIFMILISFVLFIPARGLGTYAHSYRSAKMLSKRIYKIIDLKDEKIKNIYLNEKISKVEFIDVFAGYEKEIDVLKNINMKFTDNGLYGILGISGSGKSSALKTLLQRLEYKGEILINGIDIKTLNVIELNERIISVSSSDFLFKATIKENLLYAKANATDEELIKTLEKVKLDFPLDLKIDSNGSNISVGQRQRLILARALLYDADLYLLDEILSGVDYDNEKIIMNVINELAKTKIVICITHRLTSIENAKHIYYLSDGNIKESGTHLELYNSRQEYYQLYLVQNHYVTYGGNENENI</sequence>
<dbReference type="PROSITE" id="PS50929">
    <property type="entry name" value="ABC_TM1F"/>
    <property type="match status" value="1"/>
</dbReference>
<evidence type="ECO:0000256" key="1">
    <source>
        <dbReference type="ARBA" id="ARBA00004651"/>
    </source>
</evidence>
<comment type="similarity">
    <text evidence="2">Belongs to the ABC transporter superfamily.</text>
</comment>